<sequence length="186" mass="20906">MRESSQPWLHQRGTEIQAFGTVRDFPVGLPRETREYSCQRLNQILADTQILYNLYKKHHWLMRGPTFYQLHLLLDKHASEQLPIIDAVAERIQTLGGVAVGDPRQVAEMTVIPRPPDGVEEVPAMLSRLLEAHETILVAAHDAASRAAEMGDDGTNDLLVSEVIRTGELQAWFLAEHLVDTPLVRA</sequence>
<evidence type="ECO:0000313" key="5">
    <source>
        <dbReference type="Proteomes" id="UP000313066"/>
    </source>
</evidence>
<dbReference type="PROSITE" id="PS00819">
    <property type="entry name" value="DPS_2"/>
    <property type="match status" value="1"/>
</dbReference>
<evidence type="ECO:0000256" key="1">
    <source>
        <dbReference type="ARBA" id="ARBA00009497"/>
    </source>
</evidence>
<feature type="domain" description="Ferritin/DPS" evidence="3">
    <location>
        <begin position="39"/>
        <end position="183"/>
    </location>
</feature>
<dbReference type="PIRSF" id="PIRSF005900">
    <property type="entry name" value="Dps"/>
    <property type="match status" value="1"/>
</dbReference>
<dbReference type="GO" id="GO:0008199">
    <property type="term" value="F:ferric iron binding"/>
    <property type="evidence" value="ECO:0007669"/>
    <property type="project" value="InterPro"/>
</dbReference>
<reference evidence="4 5" key="1">
    <citation type="submission" date="2019-10" db="EMBL/GenBank/DDBJ databases">
        <title>Nonomuraea sp. nov., isolated from Phyllanthus amarus.</title>
        <authorList>
            <person name="Klykleung N."/>
            <person name="Tanasupawat S."/>
        </authorList>
    </citation>
    <scope>NUCLEOTIDE SEQUENCE [LARGE SCALE GENOMIC DNA]</scope>
    <source>
        <strain evidence="4 5">CR1-09</strain>
    </source>
</reference>
<dbReference type="InterPro" id="IPR008331">
    <property type="entry name" value="Ferritin_DPS_dom"/>
</dbReference>
<keyword evidence="5" id="KW-1185">Reference proteome</keyword>
<dbReference type="PANTHER" id="PTHR42932">
    <property type="entry name" value="GENERAL STRESS PROTEIN 20U"/>
    <property type="match status" value="1"/>
</dbReference>
<dbReference type="GO" id="GO:0016722">
    <property type="term" value="F:oxidoreductase activity, acting on metal ions"/>
    <property type="evidence" value="ECO:0007669"/>
    <property type="project" value="InterPro"/>
</dbReference>
<comment type="caution">
    <text evidence="4">The sequence shown here is derived from an EMBL/GenBank/DDBJ whole genome shotgun (WGS) entry which is preliminary data.</text>
</comment>
<dbReference type="Gene3D" id="1.20.1260.10">
    <property type="match status" value="1"/>
</dbReference>
<dbReference type="PRINTS" id="PR01346">
    <property type="entry name" value="HELNAPAPROT"/>
</dbReference>
<name>A0A5N6BQ98_9ACTN</name>
<gene>
    <name evidence="4" type="ORF">FH610_023980</name>
</gene>
<comment type="similarity">
    <text evidence="1 2">Belongs to the Dps family.</text>
</comment>
<dbReference type="PROSITE" id="PS00818">
    <property type="entry name" value="DPS_1"/>
    <property type="match status" value="1"/>
</dbReference>
<dbReference type="PANTHER" id="PTHR42932:SF1">
    <property type="entry name" value="GENERAL STRESS PROTEIN 20U"/>
    <property type="match status" value="1"/>
</dbReference>
<dbReference type="AlphaFoldDB" id="A0A5N6BQ98"/>
<dbReference type="CDD" id="cd01043">
    <property type="entry name" value="DPS"/>
    <property type="match status" value="1"/>
</dbReference>
<dbReference type="Proteomes" id="UP000313066">
    <property type="component" value="Unassembled WGS sequence"/>
</dbReference>
<evidence type="ECO:0000259" key="3">
    <source>
        <dbReference type="Pfam" id="PF00210"/>
    </source>
</evidence>
<organism evidence="4 5">
    <name type="scientific">Microbispora catharanthi</name>
    <dbReference type="NCBI Taxonomy" id="1712871"/>
    <lineage>
        <taxon>Bacteria</taxon>
        <taxon>Bacillati</taxon>
        <taxon>Actinomycetota</taxon>
        <taxon>Actinomycetes</taxon>
        <taxon>Streptosporangiales</taxon>
        <taxon>Streptosporangiaceae</taxon>
        <taxon>Microbispora</taxon>
    </lineage>
</organism>
<dbReference type="InterPro" id="IPR023188">
    <property type="entry name" value="DPS_DNA-bd_CS"/>
</dbReference>
<protein>
    <submittedName>
        <fullName evidence="4">DNA starvation/stationary phase protection protein</fullName>
    </submittedName>
</protein>
<dbReference type="InterPro" id="IPR002177">
    <property type="entry name" value="DPS_DNA-bd"/>
</dbReference>
<proteinExistence type="inferred from homology"/>
<dbReference type="InterPro" id="IPR009078">
    <property type="entry name" value="Ferritin-like_SF"/>
</dbReference>
<dbReference type="SUPFAM" id="SSF47240">
    <property type="entry name" value="Ferritin-like"/>
    <property type="match status" value="1"/>
</dbReference>
<accession>A0A5N6BQ98</accession>
<dbReference type="Pfam" id="PF00210">
    <property type="entry name" value="Ferritin"/>
    <property type="match status" value="1"/>
</dbReference>
<dbReference type="RefSeq" id="WP_139577154.1">
    <property type="nucleotide sequence ID" value="NZ_VDMA02000013.1"/>
</dbReference>
<dbReference type="EMBL" id="VDMA02000013">
    <property type="protein sequence ID" value="KAB8182611.1"/>
    <property type="molecule type" value="Genomic_DNA"/>
</dbReference>
<evidence type="ECO:0000313" key="4">
    <source>
        <dbReference type="EMBL" id="KAB8182611.1"/>
    </source>
</evidence>
<dbReference type="InterPro" id="IPR012347">
    <property type="entry name" value="Ferritin-like"/>
</dbReference>
<evidence type="ECO:0000256" key="2">
    <source>
        <dbReference type="RuleBase" id="RU003875"/>
    </source>
</evidence>